<accession>A0AAD8KUA3</accession>
<dbReference type="InterPro" id="IPR045843">
    <property type="entry name" value="IND-like"/>
</dbReference>
<sequence length="329" mass="36770">MQSSSFHDHQHEDDNQFVVDPSCYELSRYENHILNGTRNNSNSTDASQHVYENINQELQHLARIKNELSVARSYSEPSNIISCSPTSSSEDFMPKNNIQKTRYNNDNNQDMLLTTFSKGCHLQRDIFMNQIPTSFDSFDTCRIFPTLNVSNMNHPTSSFNMNLPALDSFGSATFNGSSSYQPSAFSAHNLGGVFNDNCSTYGVDQMNIKTAPAFIFETKKAASDVKVPKASPTKKSRLESRSSCAPLKIRKEKLGDRISALQQMVAPFGKTDTASVLTEAIGYIKFLQNQVEGSIKDGNYEEMKRDLRSRGLCLVPISCLTYGSVWATL</sequence>
<evidence type="ECO:0000256" key="1">
    <source>
        <dbReference type="ARBA" id="ARBA00004123"/>
    </source>
</evidence>
<dbReference type="InterPro" id="IPR036638">
    <property type="entry name" value="HLH_DNA-bd_sf"/>
</dbReference>
<evidence type="ECO:0000313" key="7">
    <source>
        <dbReference type="EMBL" id="KAK1427296.1"/>
    </source>
</evidence>
<keyword evidence="4" id="KW-0804">Transcription</keyword>
<dbReference type="GO" id="GO:0046983">
    <property type="term" value="F:protein dimerization activity"/>
    <property type="evidence" value="ECO:0007669"/>
    <property type="project" value="InterPro"/>
</dbReference>
<dbReference type="CDD" id="cd11393">
    <property type="entry name" value="bHLH_AtbHLH_like"/>
    <property type="match status" value="1"/>
</dbReference>
<dbReference type="InterPro" id="IPR011598">
    <property type="entry name" value="bHLH_dom"/>
</dbReference>
<keyword evidence="8" id="KW-1185">Reference proteome</keyword>
<protein>
    <recommendedName>
        <fullName evidence="6">BHLH domain-containing protein</fullName>
    </recommendedName>
</protein>
<reference evidence="7" key="1">
    <citation type="journal article" date="2023" name="bioRxiv">
        <title>Improved chromosome-level genome assembly for marigold (Tagetes erecta).</title>
        <authorList>
            <person name="Jiang F."/>
            <person name="Yuan L."/>
            <person name="Wang S."/>
            <person name="Wang H."/>
            <person name="Xu D."/>
            <person name="Wang A."/>
            <person name="Fan W."/>
        </authorList>
    </citation>
    <scope>NUCLEOTIDE SEQUENCE</scope>
    <source>
        <strain evidence="7">WSJ</strain>
        <tissue evidence="7">Leaf</tissue>
    </source>
</reference>
<dbReference type="GO" id="GO:0000978">
    <property type="term" value="F:RNA polymerase II cis-regulatory region sequence-specific DNA binding"/>
    <property type="evidence" value="ECO:0007669"/>
    <property type="project" value="TreeGrafter"/>
</dbReference>
<proteinExistence type="predicted"/>
<name>A0AAD8KUA3_TARER</name>
<dbReference type="Gene3D" id="4.10.280.10">
    <property type="entry name" value="Helix-loop-helix DNA-binding domain"/>
    <property type="match status" value="1"/>
</dbReference>
<dbReference type="Proteomes" id="UP001229421">
    <property type="component" value="Unassembled WGS sequence"/>
</dbReference>
<comment type="subcellular location">
    <subcellularLocation>
        <location evidence="1">Nucleus</location>
    </subcellularLocation>
</comment>
<dbReference type="InterPro" id="IPR045239">
    <property type="entry name" value="bHLH95_bHLH"/>
</dbReference>
<evidence type="ECO:0000256" key="5">
    <source>
        <dbReference type="ARBA" id="ARBA00023242"/>
    </source>
</evidence>
<evidence type="ECO:0000256" key="4">
    <source>
        <dbReference type="ARBA" id="ARBA00023163"/>
    </source>
</evidence>
<feature type="domain" description="BHLH" evidence="6">
    <location>
        <begin position="238"/>
        <end position="287"/>
    </location>
</feature>
<keyword evidence="2" id="KW-0805">Transcription regulation</keyword>
<dbReference type="PANTHER" id="PTHR16223:SF171">
    <property type="entry name" value="BASIC HELIX-LOOP-HELIX (BHLH) DNA-BINDING SUPERFAMILY PROTEIN"/>
    <property type="match status" value="1"/>
</dbReference>
<evidence type="ECO:0000259" key="6">
    <source>
        <dbReference type="PROSITE" id="PS50888"/>
    </source>
</evidence>
<dbReference type="SMART" id="SM00353">
    <property type="entry name" value="HLH"/>
    <property type="match status" value="1"/>
</dbReference>
<dbReference type="AlphaFoldDB" id="A0AAD8KUA3"/>
<organism evidence="7 8">
    <name type="scientific">Tagetes erecta</name>
    <name type="common">African marigold</name>
    <dbReference type="NCBI Taxonomy" id="13708"/>
    <lineage>
        <taxon>Eukaryota</taxon>
        <taxon>Viridiplantae</taxon>
        <taxon>Streptophyta</taxon>
        <taxon>Embryophyta</taxon>
        <taxon>Tracheophyta</taxon>
        <taxon>Spermatophyta</taxon>
        <taxon>Magnoliopsida</taxon>
        <taxon>eudicotyledons</taxon>
        <taxon>Gunneridae</taxon>
        <taxon>Pentapetalae</taxon>
        <taxon>asterids</taxon>
        <taxon>campanulids</taxon>
        <taxon>Asterales</taxon>
        <taxon>Asteraceae</taxon>
        <taxon>Asteroideae</taxon>
        <taxon>Heliantheae alliance</taxon>
        <taxon>Tageteae</taxon>
        <taxon>Tagetes</taxon>
    </lineage>
</organism>
<dbReference type="GO" id="GO:0000981">
    <property type="term" value="F:DNA-binding transcription factor activity, RNA polymerase II-specific"/>
    <property type="evidence" value="ECO:0007669"/>
    <property type="project" value="TreeGrafter"/>
</dbReference>
<keyword evidence="3" id="KW-0238">DNA-binding</keyword>
<gene>
    <name evidence="7" type="ORF">QVD17_15979</name>
</gene>
<evidence type="ECO:0000256" key="3">
    <source>
        <dbReference type="ARBA" id="ARBA00023125"/>
    </source>
</evidence>
<dbReference type="GO" id="GO:0005634">
    <property type="term" value="C:nucleus"/>
    <property type="evidence" value="ECO:0007669"/>
    <property type="project" value="UniProtKB-SubCell"/>
</dbReference>
<keyword evidence="5" id="KW-0539">Nucleus</keyword>
<dbReference type="SUPFAM" id="SSF47459">
    <property type="entry name" value="HLH, helix-loop-helix DNA-binding domain"/>
    <property type="match status" value="1"/>
</dbReference>
<dbReference type="PROSITE" id="PS50888">
    <property type="entry name" value="BHLH"/>
    <property type="match status" value="1"/>
</dbReference>
<dbReference type="EMBL" id="JAUHHV010000004">
    <property type="protein sequence ID" value="KAK1427296.1"/>
    <property type="molecule type" value="Genomic_DNA"/>
</dbReference>
<evidence type="ECO:0000256" key="2">
    <source>
        <dbReference type="ARBA" id="ARBA00023015"/>
    </source>
</evidence>
<dbReference type="PANTHER" id="PTHR16223">
    <property type="entry name" value="TRANSCRIPTION FACTOR BHLH83-RELATED"/>
    <property type="match status" value="1"/>
</dbReference>
<comment type="caution">
    <text evidence="7">The sequence shown here is derived from an EMBL/GenBank/DDBJ whole genome shotgun (WGS) entry which is preliminary data.</text>
</comment>
<evidence type="ECO:0000313" key="8">
    <source>
        <dbReference type="Proteomes" id="UP001229421"/>
    </source>
</evidence>